<dbReference type="PROSITE" id="PS50983">
    <property type="entry name" value="FE_B12_PBP"/>
    <property type="match status" value="1"/>
</dbReference>
<dbReference type="InterPro" id="IPR002491">
    <property type="entry name" value="ABC_transptr_periplasmic_BD"/>
</dbReference>
<evidence type="ECO:0000259" key="2">
    <source>
        <dbReference type="PROSITE" id="PS50983"/>
    </source>
</evidence>
<dbReference type="Pfam" id="PF01497">
    <property type="entry name" value="Peripla_BP_2"/>
    <property type="match status" value="1"/>
</dbReference>
<evidence type="ECO:0000313" key="4">
    <source>
        <dbReference type="Proteomes" id="UP000686327"/>
    </source>
</evidence>
<gene>
    <name evidence="3" type="ORF">KC222_06600</name>
</gene>
<dbReference type="EMBL" id="JAGRYU010000010">
    <property type="protein sequence ID" value="MBU4681674.1"/>
    <property type="molecule type" value="Genomic_DNA"/>
</dbReference>
<evidence type="ECO:0000313" key="3">
    <source>
        <dbReference type="EMBL" id="MBU4681674.1"/>
    </source>
</evidence>
<organism evidence="3 4">
    <name type="scientific">Cedecea davisae</name>
    <dbReference type="NCBI Taxonomy" id="158484"/>
    <lineage>
        <taxon>Bacteria</taxon>
        <taxon>Pseudomonadati</taxon>
        <taxon>Pseudomonadota</taxon>
        <taxon>Gammaproteobacteria</taxon>
        <taxon>Enterobacterales</taxon>
        <taxon>Enterobacteriaceae</taxon>
        <taxon>Cedecea</taxon>
    </lineage>
</organism>
<comment type="caution">
    <text evidence="3">The sequence shown here is derived from an EMBL/GenBank/DDBJ whole genome shotgun (WGS) entry which is preliminary data.</text>
</comment>
<feature type="signal peptide" evidence="1">
    <location>
        <begin position="1"/>
        <end position="20"/>
    </location>
</feature>
<keyword evidence="4" id="KW-1185">Reference proteome</keyword>
<reference evidence="4" key="1">
    <citation type="submission" date="2023-07" db="EMBL/GenBank/DDBJ databases">
        <title>Cedecea davisae an AmpC producer and its therapeutic implications.</title>
        <authorList>
            <person name="Notter J."/>
        </authorList>
    </citation>
    <scope>NUCLEOTIDE SEQUENCE [LARGE SCALE GENOMIC DNA]</scope>
    <source>
        <strain evidence="4">1</strain>
    </source>
</reference>
<feature type="domain" description="Fe/B12 periplasmic-binding" evidence="2">
    <location>
        <begin position="23"/>
        <end position="276"/>
    </location>
</feature>
<dbReference type="RefSeq" id="WP_216375070.1">
    <property type="nucleotide sequence ID" value="NZ_JAGRYT010000042.1"/>
</dbReference>
<protein>
    <submittedName>
        <fullName evidence="3">ABC transporter substrate-binding protein</fullName>
    </submittedName>
</protein>
<feature type="chain" id="PRO_5046700512" evidence="1">
    <location>
        <begin position="21"/>
        <end position="294"/>
    </location>
</feature>
<proteinExistence type="predicted"/>
<sequence>MSKNIAALLLALAVSVSASASERLVVAGGSLTELIFALGAGQNVVGVDETTAWPPETDKLPHIGTWMQLSSESILSLRPTTFITWQDAKPQIVFEQLRNLKLNVLTLPRIPATVAQMYANIQTIANALARPQQGEALIANLKNRLDAVAKSSEQKNHPVRAMFILSAGGSLPQVAGTGSVADTILKMAGANNIARHRQYQSYSTEAMIAANPDVIVATTQMTQGDPNTLKAIPGITLTSAWKNKRIVIIDQALILGMGPRIAEAVEQLHHQFWPEPGQDGELFFENMSDVNNET</sequence>
<dbReference type="PANTHER" id="PTHR30535">
    <property type="entry name" value="VITAMIN B12-BINDING PROTEIN"/>
    <property type="match status" value="1"/>
</dbReference>
<dbReference type="InterPro" id="IPR050902">
    <property type="entry name" value="ABC_Transporter_SBP"/>
</dbReference>
<evidence type="ECO:0000256" key="1">
    <source>
        <dbReference type="SAM" id="SignalP"/>
    </source>
</evidence>
<dbReference type="Proteomes" id="UP000686327">
    <property type="component" value="Unassembled WGS sequence"/>
</dbReference>
<name>A0ABS6DFQ7_9ENTR</name>
<accession>A0ABS6DFQ7</accession>
<keyword evidence="1" id="KW-0732">Signal</keyword>
<dbReference type="PANTHER" id="PTHR30535:SF4">
    <property type="entry name" value="HEMIN-BINDING PERIPLASMIC PROTEIN HMUT"/>
    <property type="match status" value="1"/>
</dbReference>